<evidence type="ECO:0000256" key="1">
    <source>
        <dbReference type="ARBA" id="ARBA00022490"/>
    </source>
</evidence>
<comment type="similarity">
    <text evidence="4">Belongs to the L/F-transferase family.</text>
</comment>
<protein>
    <recommendedName>
        <fullName evidence="4">Leucyl/phenylalanyl-tRNA--protein transferase</fullName>
        <ecNumber evidence="4">2.3.2.6</ecNumber>
    </recommendedName>
    <alternativeName>
        <fullName evidence="4">L/F-transferase</fullName>
    </alternativeName>
    <alternativeName>
        <fullName evidence="4">Leucyltransferase</fullName>
    </alternativeName>
    <alternativeName>
        <fullName evidence="4">Phenyalanyltransferase</fullName>
    </alternativeName>
</protein>
<comment type="catalytic activity">
    <reaction evidence="4">
        <text>N-terminal L-lysyl-[protein] + L-leucyl-tRNA(Leu) = N-terminal L-leucyl-L-lysyl-[protein] + tRNA(Leu) + H(+)</text>
        <dbReference type="Rhea" id="RHEA:12340"/>
        <dbReference type="Rhea" id="RHEA-COMP:9613"/>
        <dbReference type="Rhea" id="RHEA-COMP:9622"/>
        <dbReference type="Rhea" id="RHEA-COMP:12670"/>
        <dbReference type="Rhea" id="RHEA-COMP:12671"/>
        <dbReference type="ChEBI" id="CHEBI:15378"/>
        <dbReference type="ChEBI" id="CHEBI:65249"/>
        <dbReference type="ChEBI" id="CHEBI:78442"/>
        <dbReference type="ChEBI" id="CHEBI:78494"/>
        <dbReference type="ChEBI" id="CHEBI:133043"/>
        <dbReference type="EC" id="2.3.2.6"/>
    </reaction>
</comment>
<name>A0ABQ2GPY2_9DEIO</name>
<dbReference type="Pfam" id="PF03588">
    <property type="entry name" value="Leu_Phe_trans"/>
    <property type="match status" value="1"/>
</dbReference>
<dbReference type="PANTHER" id="PTHR30098:SF2">
    <property type="entry name" value="LEUCYL_PHENYLALANYL-TRNA--PROTEIN TRANSFERASE"/>
    <property type="match status" value="1"/>
</dbReference>
<proteinExistence type="inferred from homology"/>
<comment type="caution">
    <text evidence="5">The sequence shown here is derived from an EMBL/GenBank/DDBJ whole genome shotgun (WGS) entry which is preliminary data.</text>
</comment>
<organism evidence="5 6">
    <name type="scientific">Deinococcus aerophilus</name>
    <dbReference type="NCBI Taxonomy" id="522488"/>
    <lineage>
        <taxon>Bacteria</taxon>
        <taxon>Thermotogati</taxon>
        <taxon>Deinococcota</taxon>
        <taxon>Deinococci</taxon>
        <taxon>Deinococcales</taxon>
        <taxon>Deinococcaceae</taxon>
        <taxon>Deinococcus</taxon>
    </lineage>
</organism>
<comment type="catalytic activity">
    <reaction evidence="4">
        <text>L-phenylalanyl-tRNA(Phe) + an N-terminal L-alpha-aminoacyl-[protein] = an N-terminal L-phenylalanyl-L-alpha-aminoacyl-[protein] + tRNA(Phe)</text>
        <dbReference type="Rhea" id="RHEA:43632"/>
        <dbReference type="Rhea" id="RHEA-COMP:9668"/>
        <dbReference type="Rhea" id="RHEA-COMP:9699"/>
        <dbReference type="Rhea" id="RHEA-COMP:10636"/>
        <dbReference type="Rhea" id="RHEA-COMP:10637"/>
        <dbReference type="ChEBI" id="CHEBI:78442"/>
        <dbReference type="ChEBI" id="CHEBI:78531"/>
        <dbReference type="ChEBI" id="CHEBI:78597"/>
        <dbReference type="ChEBI" id="CHEBI:83561"/>
        <dbReference type="EC" id="2.3.2.6"/>
    </reaction>
</comment>
<keyword evidence="3 4" id="KW-0012">Acyltransferase</keyword>
<evidence type="ECO:0000256" key="4">
    <source>
        <dbReference type="HAMAP-Rule" id="MF_00688"/>
    </source>
</evidence>
<dbReference type="SUPFAM" id="SSF55729">
    <property type="entry name" value="Acyl-CoA N-acyltransferases (Nat)"/>
    <property type="match status" value="1"/>
</dbReference>
<comment type="function">
    <text evidence="4">Functions in the N-end rule pathway of protein degradation where it conjugates Leu, Phe and, less efficiently, Met from aminoacyl-tRNAs to the N-termini of proteins containing an N-terminal arginine or lysine.</text>
</comment>
<evidence type="ECO:0000313" key="5">
    <source>
        <dbReference type="EMBL" id="GGM05866.1"/>
    </source>
</evidence>
<evidence type="ECO:0000256" key="3">
    <source>
        <dbReference type="ARBA" id="ARBA00023315"/>
    </source>
</evidence>
<sequence length="217" mass="23383">MCRVFAEVPTAAAFLNHADPLTCEVARGYAGGAFLMDNGEGVQWYSVRGRALVPLTEADGLHVARRLRRELPRFEVRVDTAFDEVLEGCRGRLPGAPARDGEWISPELTALYHHLHATGLAHSFEVWRGGELAGGILGLALGGAFIAESKFHRVTNASKVALVTLAGHLHARGFTLLDAQIQNPHLQTLGVYEVGAREYAGRLAGALKVDAALSPWV</sequence>
<reference evidence="6" key="1">
    <citation type="journal article" date="2019" name="Int. J. Syst. Evol. Microbiol.">
        <title>The Global Catalogue of Microorganisms (GCM) 10K type strain sequencing project: providing services to taxonomists for standard genome sequencing and annotation.</title>
        <authorList>
            <consortium name="The Broad Institute Genomics Platform"/>
            <consortium name="The Broad Institute Genome Sequencing Center for Infectious Disease"/>
            <person name="Wu L."/>
            <person name="Ma J."/>
        </authorList>
    </citation>
    <scope>NUCLEOTIDE SEQUENCE [LARGE SCALE GENOMIC DNA]</scope>
    <source>
        <strain evidence="6">JCM 15443</strain>
    </source>
</reference>
<dbReference type="InterPro" id="IPR004616">
    <property type="entry name" value="Leu/Phe-tRNA_Trfase"/>
</dbReference>
<keyword evidence="6" id="KW-1185">Reference proteome</keyword>
<keyword evidence="2 4" id="KW-0808">Transferase</keyword>
<evidence type="ECO:0000313" key="6">
    <source>
        <dbReference type="Proteomes" id="UP000661918"/>
    </source>
</evidence>
<dbReference type="EC" id="2.3.2.6" evidence="4"/>
<comment type="subcellular location">
    <subcellularLocation>
        <location evidence="4">Cytoplasm</location>
    </subcellularLocation>
</comment>
<dbReference type="Proteomes" id="UP000661918">
    <property type="component" value="Unassembled WGS sequence"/>
</dbReference>
<dbReference type="InterPro" id="IPR016181">
    <property type="entry name" value="Acyl_CoA_acyltransferase"/>
</dbReference>
<dbReference type="HAMAP" id="MF_00688">
    <property type="entry name" value="Leu_Phe_trans"/>
    <property type="match status" value="1"/>
</dbReference>
<gene>
    <name evidence="4 5" type="primary">aat</name>
    <name evidence="5" type="ORF">GCM10010841_12760</name>
</gene>
<evidence type="ECO:0000256" key="2">
    <source>
        <dbReference type="ARBA" id="ARBA00022679"/>
    </source>
</evidence>
<dbReference type="InterPro" id="IPR042203">
    <property type="entry name" value="Leu/Phe-tRNA_Trfase_C"/>
</dbReference>
<dbReference type="GO" id="GO:0016740">
    <property type="term" value="F:transferase activity"/>
    <property type="evidence" value="ECO:0007669"/>
    <property type="project" value="UniProtKB-KW"/>
</dbReference>
<dbReference type="NCBIfam" id="TIGR00667">
    <property type="entry name" value="aat"/>
    <property type="match status" value="1"/>
</dbReference>
<dbReference type="PANTHER" id="PTHR30098">
    <property type="entry name" value="LEUCYL/PHENYLALANYL-TRNA--PROTEIN TRANSFERASE"/>
    <property type="match status" value="1"/>
</dbReference>
<keyword evidence="1 4" id="KW-0963">Cytoplasm</keyword>
<accession>A0ABQ2GPY2</accession>
<dbReference type="Gene3D" id="3.40.630.70">
    <property type="entry name" value="Leucyl/phenylalanyl-tRNA-protein transferase, C-terminal domain"/>
    <property type="match status" value="1"/>
</dbReference>
<dbReference type="EMBL" id="BMOM01000007">
    <property type="protein sequence ID" value="GGM05866.1"/>
    <property type="molecule type" value="Genomic_DNA"/>
</dbReference>
<comment type="catalytic activity">
    <reaction evidence="4">
        <text>N-terminal L-arginyl-[protein] + L-leucyl-tRNA(Leu) = N-terminal L-leucyl-L-arginyl-[protein] + tRNA(Leu) + H(+)</text>
        <dbReference type="Rhea" id="RHEA:50416"/>
        <dbReference type="Rhea" id="RHEA-COMP:9613"/>
        <dbReference type="Rhea" id="RHEA-COMP:9622"/>
        <dbReference type="Rhea" id="RHEA-COMP:12672"/>
        <dbReference type="Rhea" id="RHEA-COMP:12673"/>
        <dbReference type="ChEBI" id="CHEBI:15378"/>
        <dbReference type="ChEBI" id="CHEBI:64719"/>
        <dbReference type="ChEBI" id="CHEBI:78442"/>
        <dbReference type="ChEBI" id="CHEBI:78494"/>
        <dbReference type="ChEBI" id="CHEBI:133044"/>
        <dbReference type="EC" id="2.3.2.6"/>
    </reaction>
</comment>